<evidence type="ECO:0000313" key="2">
    <source>
        <dbReference type="EMBL" id="NEA22517.1"/>
    </source>
</evidence>
<comment type="caution">
    <text evidence="1">The sequence shown here is derived from an EMBL/GenBank/DDBJ whole genome shotgun (WGS) entry which is preliminary data.</text>
</comment>
<name>A0A6L9Q7X7_9ACTN</name>
<dbReference type="EMBL" id="JAAGLI010000093">
    <property type="protein sequence ID" value="NEA21557.1"/>
    <property type="molecule type" value="Genomic_DNA"/>
</dbReference>
<accession>A0A6L9Q7X7</accession>
<evidence type="ECO:0000313" key="3">
    <source>
        <dbReference type="Proteomes" id="UP000475532"/>
    </source>
</evidence>
<reference evidence="1 3" key="1">
    <citation type="submission" date="2020-01" db="EMBL/GenBank/DDBJ databases">
        <title>Insect and environment-associated Actinomycetes.</title>
        <authorList>
            <person name="Currrie C."/>
            <person name="Chevrette M."/>
            <person name="Carlson C."/>
            <person name="Stubbendieck R."/>
            <person name="Wendt-Pienkowski E."/>
        </authorList>
    </citation>
    <scope>NUCLEOTIDE SEQUENCE [LARGE SCALE GENOMIC DNA]</scope>
    <source>
        <strain evidence="1 3">SID10258</strain>
    </source>
</reference>
<sequence>MTLRMFLLSAVVAAFGGLLVAYQLDTRTIDLATTSASVQARDAYLEDARDGAPELWAATDQVLLRTGLGLCAAIRQIPDPQVAPRPVSGLTANELRAITDAATSHLCATARPRVTDYLNRSAR</sequence>
<dbReference type="RefSeq" id="WP_163053184.1">
    <property type="nucleotide sequence ID" value="NZ_JAAGLI010000093.1"/>
</dbReference>
<protein>
    <submittedName>
        <fullName evidence="1">Uncharacterized protein</fullName>
    </submittedName>
</protein>
<proteinExistence type="predicted"/>
<dbReference type="EMBL" id="JAAGLI010000213">
    <property type="protein sequence ID" value="NEA22517.1"/>
    <property type="molecule type" value="Genomic_DNA"/>
</dbReference>
<evidence type="ECO:0000313" key="1">
    <source>
        <dbReference type="EMBL" id="NEA21557.1"/>
    </source>
</evidence>
<dbReference type="Proteomes" id="UP000475532">
    <property type="component" value="Unassembled WGS sequence"/>
</dbReference>
<dbReference type="AlphaFoldDB" id="A0A6L9Q7X7"/>
<gene>
    <name evidence="1" type="ORF">G3I70_03455</name>
    <name evidence="2" type="ORF">G3I70_08445</name>
</gene>
<organism evidence="1 3">
    <name type="scientific">Actinomadura bangladeshensis</name>
    <dbReference type="NCBI Taxonomy" id="453573"/>
    <lineage>
        <taxon>Bacteria</taxon>
        <taxon>Bacillati</taxon>
        <taxon>Actinomycetota</taxon>
        <taxon>Actinomycetes</taxon>
        <taxon>Streptosporangiales</taxon>
        <taxon>Thermomonosporaceae</taxon>
        <taxon>Actinomadura</taxon>
    </lineage>
</organism>